<keyword evidence="2" id="KW-0812">Transmembrane</keyword>
<proteinExistence type="predicted"/>
<feature type="region of interest" description="Disordered" evidence="1">
    <location>
        <begin position="1"/>
        <end position="90"/>
    </location>
</feature>
<dbReference type="EMBL" id="CP061032">
    <property type="protein sequence ID" value="QNP89661.1"/>
    <property type="molecule type" value="Genomic_DNA"/>
</dbReference>
<accession>A0A7H0JX95</accession>
<sequence>MKLPWQKNEEAGGSGSSKIELPGRDDAPAVAEPAEKQYPKGYTPPKGRPTPKRLDQEIKRGVVRDPNAASPAQMRQREKELKKTMSKEEWKAHKKEVRAENRARNRELQAKMDSGDERYLMERDKGEVRRFVRDWVDSQRFFNNYVMPVALILVVVMFLGTWLPRLAAALSIATLLFILTIFIEGFVIGFRVNRRVRQKFPDAKTGFSLGMYAFSRATQPRNWRSPKPQVALGEKV</sequence>
<name>A0A7H0JX95_9CORY</name>
<feature type="compositionally biased region" description="Basic and acidic residues" evidence="1">
    <location>
        <begin position="75"/>
        <end position="90"/>
    </location>
</feature>
<dbReference type="Proteomes" id="UP000516235">
    <property type="component" value="Chromosome"/>
</dbReference>
<evidence type="ECO:0000313" key="3">
    <source>
        <dbReference type="EMBL" id="MBC3177910.1"/>
    </source>
</evidence>
<feature type="compositionally biased region" description="Basic and acidic residues" evidence="1">
    <location>
        <begin position="21"/>
        <end position="38"/>
    </location>
</feature>
<evidence type="ECO:0000256" key="2">
    <source>
        <dbReference type="SAM" id="Phobius"/>
    </source>
</evidence>
<evidence type="ECO:0000313" key="4">
    <source>
        <dbReference type="EMBL" id="QNP89661.1"/>
    </source>
</evidence>
<keyword evidence="2" id="KW-0472">Membrane</keyword>
<feature type="compositionally biased region" description="Basic and acidic residues" evidence="1">
    <location>
        <begin position="52"/>
        <end position="63"/>
    </location>
</feature>
<dbReference type="AlphaFoldDB" id="A0A7H0JX95"/>
<dbReference type="KEGG" id="cluj:IAU68_08120"/>
<keyword evidence="2" id="KW-1133">Transmembrane helix</keyword>
<protein>
    <submittedName>
        <fullName evidence="4">DUF3043 domain-containing protein</fullName>
    </submittedName>
</protein>
<gene>
    <name evidence="3" type="ORF">H7348_01080</name>
    <name evidence="4" type="ORF">IAU68_08120</name>
</gene>
<keyword evidence="6" id="KW-1185">Reference proteome</keyword>
<evidence type="ECO:0000313" key="6">
    <source>
        <dbReference type="Proteomes" id="UP000642876"/>
    </source>
</evidence>
<feature type="transmembrane region" description="Helical" evidence="2">
    <location>
        <begin position="169"/>
        <end position="190"/>
    </location>
</feature>
<dbReference type="Pfam" id="PF11241">
    <property type="entry name" value="DUF3043"/>
    <property type="match status" value="1"/>
</dbReference>
<evidence type="ECO:0000256" key="1">
    <source>
        <dbReference type="SAM" id="MobiDB-lite"/>
    </source>
</evidence>
<dbReference type="Proteomes" id="UP000642876">
    <property type="component" value="Unassembled WGS sequence"/>
</dbReference>
<feature type="transmembrane region" description="Helical" evidence="2">
    <location>
        <begin position="145"/>
        <end position="163"/>
    </location>
</feature>
<organism evidence="4 5">
    <name type="scientific">Corynebacterium lujinxingii</name>
    <dbReference type="NCBI Taxonomy" id="2763010"/>
    <lineage>
        <taxon>Bacteria</taxon>
        <taxon>Bacillati</taxon>
        <taxon>Actinomycetota</taxon>
        <taxon>Actinomycetes</taxon>
        <taxon>Mycobacteriales</taxon>
        <taxon>Corynebacteriaceae</taxon>
        <taxon>Corynebacterium</taxon>
    </lineage>
</organism>
<dbReference type="RefSeq" id="WP_171192804.1">
    <property type="nucleotide sequence ID" value="NZ_CP061032.1"/>
</dbReference>
<evidence type="ECO:0000313" key="5">
    <source>
        <dbReference type="Proteomes" id="UP000516235"/>
    </source>
</evidence>
<dbReference type="InterPro" id="IPR021403">
    <property type="entry name" value="DUF3043"/>
</dbReference>
<reference evidence="5 6" key="1">
    <citation type="submission" date="2020-08" db="EMBL/GenBank/DDBJ databases">
        <title>novel species in genus Corynebacterium.</title>
        <authorList>
            <person name="Zhang G."/>
        </authorList>
    </citation>
    <scope>NUCLEOTIDE SEQUENCE [LARGE SCALE GENOMIC DNA]</scope>
    <source>
        <strain evidence="4">Zg-917</strain>
        <strain evidence="5 6">zg-917</strain>
    </source>
</reference>
<dbReference type="EMBL" id="JACMYE010000001">
    <property type="protein sequence ID" value="MBC3177910.1"/>
    <property type="molecule type" value="Genomic_DNA"/>
</dbReference>